<keyword evidence="2" id="KW-1185">Reference proteome</keyword>
<dbReference type="AlphaFoldDB" id="A0AAX3T057"/>
<organism evidence="1 2">
    <name type="scientific">Spiroplasma citri</name>
    <dbReference type="NCBI Taxonomy" id="2133"/>
    <lineage>
        <taxon>Bacteria</taxon>
        <taxon>Bacillati</taxon>
        <taxon>Mycoplasmatota</taxon>
        <taxon>Mollicutes</taxon>
        <taxon>Entomoplasmatales</taxon>
        <taxon>Spiroplasmataceae</taxon>
        <taxon>Spiroplasma</taxon>
    </lineage>
</organism>
<dbReference type="RefSeq" id="WP_277939175.1">
    <property type="nucleotide sequence ID" value="NZ_CP096246.1"/>
</dbReference>
<name>A0AAX3T057_SPICI</name>
<evidence type="ECO:0000313" key="1">
    <source>
        <dbReference type="EMBL" id="WFG96970.1"/>
    </source>
</evidence>
<accession>A0AAX3T057</accession>
<dbReference type="EMBL" id="CP096246">
    <property type="protein sequence ID" value="WFG96970.1"/>
    <property type="molecule type" value="Genomic_DNA"/>
</dbReference>
<proteinExistence type="predicted"/>
<protein>
    <submittedName>
        <fullName evidence="1">Uncharacterized protein</fullName>
    </submittedName>
</protein>
<sequence>MASIIGLHEGFVIGNGVANLTKEGHLLLSAQEMRVKNILTNPDYYTFHRLTATAQSSPNMESADYAVAIYTIPERLFYGDSEWNHEKGNPKQNQNAKRGRLVIDHTIGLKTQWRRYDLDRLKNTDPSLRGELVAKWTGSITENMMFNLELYFLKGVIDNYIARTKFKGGEKYAFVYDTSTIKTQQDALDLMYKLAHRMTDETRKINASQIGTNTSDWEIIWEPHSYLDLTRAYTQLIGENISANTMVTGTLFQDKVMGYMISKSLWLGQEIKPLYGKTSDGQLQVNLEGMNRTRGFDLSIDGKIEGLVIHRENAAMITIFTENISYVDNDTQEPAFTSRVLFSLPALTRPELGFLIVKEMFTEQDQNDAIARLWDNTNPTGDSWQKYNEFTGEWENELTYQLLDYDPNYKDFYNPIFKTAMQNTINNINNLDVDQTALNMDVKKKYHEFFGITPSTLDTAEIKKLFDKVLDNNLTTYQKNKVISFMRSAIILSDGSNDYPIQINSAGIYLPVNGIVNGNIYLHINAGIIDNQSINDKKILINGTTKPSLSTVITTPNLGKITMAGDTPTTAELETAIKVKNTNYQNGDATFSNITSTGTLATGNPNKYSGTVSLIYSK</sequence>
<dbReference type="Proteomes" id="UP001214629">
    <property type="component" value="Chromosome"/>
</dbReference>
<gene>
    <name evidence="1" type="ORF">M0C40_02860</name>
</gene>
<evidence type="ECO:0000313" key="2">
    <source>
        <dbReference type="Proteomes" id="UP001214629"/>
    </source>
</evidence>
<reference evidence="1 2" key="1">
    <citation type="submission" date="2022-04" db="EMBL/GenBank/DDBJ databases">
        <title>Whole genome of Spiroplasma citri.</title>
        <authorList>
            <person name="Khanchezar A."/>
            <person name="Izadpanah K."/>
            <person name="Taghavi M."/>
            <person name="Ghorbani A."/>
            <person name="Beven L."/>
        </authorList>
    </citation>
    <scope>NUCLEOTIDE SEQUENCE [LARGE SCALE GENOMIC DNA]</scope>
    <source>
        <strain evidence="1 2">D4</strain>
    </source>
</reference>